<dbReference type="SUPFAM" id="SSF47473">
    <property type="entry name" value="EF-hand"/>
    <property type="match status" value="1"/>
</dbReference>
<sequence length="310" mass="32271">MARAAFTAAFADLWAAITAIQLYDLLNLQPGAGASATTPSAQASASVGDFQIFQMLVAAGGLYAAVALIYRHVHQAEAAAAAGAGNRRRLSGGVVVLLIAAVSLLEFSLFVQEGASAVDVVGALGLAAFRALPAAATATFFWGMVLMLIVVAHVRTGGEGEGGALVGEGQIQATVQLATEMAFAAAAALVCLMTMALYANVPLVVGHRRTCTAEECERMIANVDVEGDGRVGFEELGKVLAQIGEGCSAEECERMIANVDVEGDGRILERSWRCAGWVLGTVKDSSWAPALSSTEHIYVHLGNKFWPVCN</sequence>
<gene>
    <name evidence="5" type="ORF">PVAP13_4NG110738</name>
</gene>
<keyword evidence="3" id="KW-0472">Membrane</keyword>
<dbReference type="InterPro" id="IPR039647">
    <property type="entry name" value="EF_hand_pair_protein_CML-like"/>
</dbReference>
<comment type="caution">
    <text evidence="5">The sequence shown here is derived from an EMBL/GenBank/DDBJ whole genome shotgun (WGS) entry which is preliminary data.</text>
</comment>
<evidence type="ECO:0000313" key="6">
    <source>
        <dbReference type="Proteomes" id="UP000823388"/>
    </source>
</evidence>
<dbReference type="InterPro" id="IPR002048">
    <property type="entry name" value="EF_hand_dom"/>
</dbReference>
<feature type="transmembrane region" description="Helical" evidence="3">
    <location>
        <begin position="181"/>
        <end position="201"/>
    </location>
</feature>
<feature type="transmembrane region" description="Helical" evidence="3">
    <location>
        <begin position="90"/>
        <end position="111"/>
    </location>
</feature>
<dbReference type="Proteomes" id="UP000823388">
    <property type="component" value="Chromosome 4N"/>
</dbReference>
<feature type="transmembrane region" description="Helical" evidence="3">
    <location>
        <begin position="52"/>
        <end position="70"/>
    </location>
</feature>
<reference evidence="5" key="1">
    <citation type="submission" date="2020-05" db="EMBL/GenBank/DDBJ databases">
        <title>WGS assembly of Panicum virgatum.</title>
        <authorList>
            <person name="Lovell J.T."/>
            <person name="Jenkins J."/>
            <person name="Shu S."/>
            <person name="Juenger T.E."/>
            <person name="Schmutz J."/>
        </authorList>
    </citation>
    <scope>NUCLEOTIDE SEQUENCE</scope>
    <source>
        <strain evidence="5">AP13</strain>
    </source>
</reference>
<dbReference type="PROSITE" id="PS50222">
    <property type="entry name" value="EF_HAND_2"/>
    <property type="match status" value="1"/>
</dbReference>
<accession>A0A8T0T6T7</accession>
<dbReference type="EMBL" id="CM029044">
    <property type="protein sequence ID" value="KAG2604894.1"/>
    <property type="molecule type" value="Genomic_DNA"/>
</dbReference>
<dbReference type="PANTHER" id="PTHR10891">
    <property type="entry name" value="EF-HAND CALCIUM-BINDING DOMAIN CONTAINING PROTEIN"/>
    <property type="match status" value="1"/>
</dbReference>
<dbReference type="SMART" id="SM00054">
    <property type="entry name" value="EFh"/>
    <property type="match status" value="1"/>
</dbReference>
<proteinExistence type="predicted"/>
<keyword evidence="3" id="KW-1133">Transmembrane helix</keyword>
<feature type="domain" description="EF-hand" evidence="4">
    <location>
        <begin position="211"/>
        <end position="246"/>
    </location>
</feature>
<dbReference type="GO" id="GO:0005509">
    <property type="term" value="F:calcium ion binding"/>
    <property type="evidence" value="ECO:0007669"/>
    <property type="project" value="InterPro"/>
</dbReference>
<evidence type="ECO:0000259" key="4">
    <source>
        <dbReference type="PROSITE" id="PS50222"/>
    </source>
</evidence>
<keyword evidence="3" id="KW-0812">Transmembrane</keyword>
<name>A0A8T0T6T7_PANVG</name>
<dbReference type="InterPro" id="IPR011992">
    <property type="entry name" value="EF-hand-dom_pair"/>
</dbReference>
<protein>
    <recommendedName>
        <fullName evidence="4">EF-hand domain-containing protein</fullName>
    </recommendedName>
</protein>
<evidence type="ECO:0000256" key="2">
    <source>
        <dbReference type="ARBA" id="ARBA00022737"/>
    </source>
</evidence>
<evidence type="ECO:0000256" key="1">
    <source>
        <dbReference type="ARBA" id="ARBA00022723"/>
    </source>
</evidence>
<dbReference type="AlphaFoldDB" id="A0A8T0T6T7"/>
<dbReference type="Gene3D" id="1.10.238.10">
    <property type="entry name" value="EF-hand"/>
    <property type="match status" value="1"/>
</dbReference>
<feature type="transmembrane region" description="Helical" evidence="3">
    <location>
        <begin position="131"/>
        <end position="152"/>
    </location>
</feature>
<evidence type="ECO:0000256" key="3">
    <source>
        <dbReference type="SAM" id="Phobius"/>
    </source>
</evidence>
<keyword evidence="2" id="KW-0677">Repeat</keyword>
<dbReference type="CDD" id="cd00051">
    <property type="entry name" value="EFh"/>
    <property type="match status" value="1"/>
</dbReference>
<organism evidence="5 6">
    <name type="scientific">Panicum virgatum</name>
    <name type="common">Blackwell switchgrass</name>
    <dbReference type="NCBI Taxonomy" id="38727"/>
    <lineage>
        <taxon>Eukaryota</taxon>
        <taxon>Viridiplantae</taxon>
        <taxon>Streptophyta</taxon>
        <taxon>Embryophyta</taxon>
        <taxon>Tracheophyta</taxon>
        <taxon>Spermatophyta</taxon>
        <taxon>Magnoliopsida</taxon>
        <taxon>Liliopsida</taxon>
        <taxon>Poales</taxon>
        <taxon>Poaceae</taxon>
        <taxon>PACMAD clade</taxon>
        <taxon>Panicoideae</taxon>
        <taxon>Panicodae</taxon>
        <taxon>Paniceae</taxon>
        <taxon>Panicinae</taxon>
        <taxon>Panicum</taxon>
        <taxon>Panicum sect. Hiantes</taxon>
    </lineage>
</organism>
<keyword evidence="6" id="KW-1185">Reference proteome</keyword>
<evidence type="ECO:0000313" key="5">
    <source>
        <dbReference type="EMBL" id="KAG2604894.1"/>
    </source>
</evidence>
<keyword evidence="1" id="KW-0479">Metal-binding</keyword>